<name>A0A2A3EDR3_APICC</name>
<protein>
    <submittedName>
        <fullName evidence="2">Uncharacterized protein</fullName>
    </submittedName>
</protein>
<feature type="compositionally biased region" description="Basic and acidic residues" evidence="1">
    <location>
        <begin position="180"/>
        <end position="234"/>
    </location>
</feature>
<feature type="compositionally biased region" description="Low complexity" evidence="1">
    <location>
        <begin position="267"/>
        <end position="281"/>
    </location>
</feature>
<dbReference type="AlphaFoldDB" id="A0A2A3EDR3"/>
<feature type="region of interest" description="Disordered" evidence="1">
    <location>
        <begin position="138"/>
        <end position="299"/>
    </location>
</feature>
<gene>
    <name evidence="2" type="ORF">APICC_07799</name>
</gene>
<sequence length="508" mass="57760">MGKTPKKATPGGDERNLYNRRLKATTAPPNPSETSLHKRQRESKIPNRSKLSTLQKRVPHSPRKNFKNKVCMQSKLSYSTKKIIDLEDTASGNSKEKIFTIPERSEESILTNMQPESEEADVKINPTVQMEYVKKDISKDTQESDEMHIDYTSSEPVSISKVQEDSIDKEVVIEEEQIESQEKANNFDKDKEIEQHEENDLNLRLETEDNPVHVTYEEKTDDIDLKNESNEKCPSEAGTTKSDIQQKEDLHSESQTDTESNSVDILEITTSEMSETSETASQNDIQKEKEKEKEKREESISKDVSFVSYDSSIMLKDVQIKLNDCLKENSKLFDASNTSHNTSSQPQKEISFGKTLRSITGRRSLNTMRHITLREQRYSPNDSLFVNTSSASLPPDDVADYKIVRYSTDLSDMLSTTNGSPTERKRKHEIDNWSSIKKQKTESENSLLNSSIGLLKGLRKPIQVSTPVSEMKFQTDKLELDESSKSANEGSKKWCVIILDSLVNQLIS</sequence>
<reference evidence="2 3" key="1">
    <citation type="submission" date="2014-07" db="EMBL/GenBank/DDBJ databases">
        <title>Genomic and transcriptomic analysis on Apis cerana provide comprehensive insights into honey bee biology.</title>
        <authorList>
            <person name="Diao Q."/>
            <person name="Sun L."/>
            <person name="Zheng H."/>
            <person name="Zheng H."/>
            <person name="Xu S."/>
            <person name="Wang S."/>
            <person name="Zeng Z."/>
            <person name="Hu F."/>
            <person name="Su S."/>
            <person name="Wu J."/>
        </authorList>
    </citation>
    <scope>NUCLEOTIDE SEQUENCE [LARGE SCALE GENOMIC DNA]</scope>
    <source>
        <tissue evidence="2">Pupae without intestine</tissue>
    </source>
</reference>
<evidence type="ECO:0000313" key="3">
    <source>
        <dbReference type="Proteomes" id="UP000242457"/>
    </source>
</evidence>
<feature type="compositionally biased region" description="Basic residues" evidence="1">
    <location>
        <begin position="57"/>
        <end position="66"/>
    </location>
</feature>
<feature type="compositionally biased region" description="Basic and acidic residues" evidence="1">
    <location>
        <begin position="162"/>
        <end position="172"/>
    </location>
</feature>
<keyword evidence="3" id="KW-1185">Reference proteome</keyword>
<evidence type="ECO:0000313" key="2">
    <source>
        <dbReference type="EMBL" id="PBC29432.1"/>
    </source>
</evidence>
<feature type="compositionally biased region" description="Basic and acidic residues" evidence="1">
    <location>
        <begin position="97"/>
        <end position="107"/>
    </location>
</feature>
<feature type="region of interest" description="Disordered" evidence="1">
    <location>
        <begin position="97"/>
        <end position="119"/>
    </location>
</feature>
<feature type="compositionally biased region" description="Basic and acidic residues" evidence="1">
    <location>
        <begin position="285"/>
        <end position="299"/>
    </location>
</feature>
<dbReference type="Proteomes" id="UP000242457">
    <property type="component" value="Unassembled WGS sequence"/>
</dbReference>
<dbReference type="OrthoDB" id="7688110at2759"/>
<feature type="compositionally biased region" description="Polar residues" evidence="1">
    <location>
        <begin position="151"/>
        <end position="161"/>
    </location>
</feature>
<organism evidence="2 3">
    <name type="scientific">Apis cerana cerana</name>
    <name type="common">Oriental honeybee</name>
    <dbReference type="NCBI Taxonomy" id="94128"/>
    <lineage>
        <taxon>Eukaryota</taxon>
        <taxon>Metazoa</taxon>
        <taxon>Ecdysozoa</taxon>
        <taxon>Arthropoda</taxon>
        <taxon>Hexapoda</taxon>
        <taxon>Insecta</taxon>
        <taxon>Pterygota</taxon>
        <taxon>Neoptera</taxon>
        <taxon>Endopterygota</taxon>
        <taxon>Hymenoptera</taxon>
        <taxon>Apocrita</taxon>
        <taxon>Aculeata</taxon>
        <taxon>Apoidea</taxon>
        <taxon>Anthophila</taxon>
        <taxon>Apidae</taxon>
        <taxon>Apis</taxon>
    </lineage>
</organism>
<feature type="region of interest" description="Disordered" evidence="1">
    <location>
        <begin position="1"/>
        <end position="66"/>
    </location>
</feature>
<proteinExistence type="predicted"/>
<feature type="compositionally biased region" description="Basic and acidic residues" evidence="1">
    <location>
        <begin position="138"/>
        <end position="149"/>
    </location>
</feature>
<feature type="compositionally biased region" description="Basic and acidic residues" evidence="1">
    <location>
        <begin position="244"/>
        <end position="254"/>
    </location>
</feature>
<accession>A0A2A3EDR3</accession>
<dbReference type="EMBL" id="KZ288287">
    <property type="protein sequence ID" value="PBC29432.1"/>
    <property type="molecule type" value="Genomic_DNA"/>
</dbReference>
<evidence type="ECO:0000256" key="1">
    <source>
        <dbReference type="SAM" id="MobiDB-lite"/>
    </source>
</evidence>